<keyword evidence="1" id="KW-0472">Membrane</keyword>
<dbReference type="AlphaFoldDB" id="A0A6N4YE19"/>
<dbReference type="EMBL" id="AACCWZ010000003">
    <property type="protein sequence ID" value="EAK0450871.1"/>
    <property type="molecule type" value="Genomic_DNA"/>
</dbReference>
<name>A0A6N4YE19_CAMLA</name>
<evidence type="ECO:0000313" key="4">
    <source>
        <dbReference type="Proteomes" id="UP000405656"/>
    </source>
</evidence>
<dbReference type="Proteomes" id="UP000405656">
    <property type="component" value="Unassembled WGS sequence"/>
</dbReference>
<evidence type="ECO:0000256" key="2">
    <source>
        <dbReference type="SAM" id="SignalP"/>
    </source>
</evidence>
<gene>
    <name evidence="3" type="ORF">YZ36_02610</name>
</gene>
<comment type="caution">
    <text evidence="3">The sequence shown here is derived from an EMBL/GenBank/DDBJ whole genome shotgun (WGS) entry which is preliminary data.</text>
</comment>
<dbReference type="OrthoDB" id="5372311at2"/>
<feature type="transmembrane region" description="Helical" evidence="1">
    <location>
        <begin position="320"/>
        <end position="336"/>
    </location>
</feature>
<evidence type="ECO:0000256" key="1">
    <source>
        <dbReference type="SAM" id="Phobius"/>
    </source>
</evidence>
<evidence type="ECO:0000313" key="3">
    <source>
        <dbReference type="EMBL" id="EAK0450871.1"/>
    </source>
</evidence>
<evidence type="ECO:0008006" key="5">
    <source>
        <dbReference type="Google" id="ProtNLM"/>
    </source>
</evidence>
<feature type="signal peptide" evidence="2">
    <location>
        <begin position="1"/>
        <end position="19"/>
    </location>
</feature>
<organism evidence="3 4">
    <name type="scientific">Campylobacter lari</name>
    <dbReference type="NCBI Taxonomy" id="201"/>
    <lineage>
        <taxon>Bacteria</taxon>
        <taxon>Pseudomonadati</taxon>
        <taxon>Campylobacterota</taxon>
        <taxon>Epsilonproteobacteria</taxon>
        <taxon>Campylobacterales</taxon>
        <taxon>Campylobacteraceae</taxon>
        <taxon>Campylobacter</taxon>
    </lineage>
</organism>
<reference evidence="3 4" key="1">
    <citation type="submission" date="2018-05" db="EMBL/GenBank/DDBJ databases">
        <authorList>
            <consortium name="PulseNet: The National Subtyping Network for Foodborne Disease Surveillance"/>
            <person name="Tarr C.L."/>
            <person name="Trees E."/>
            <person name="Katz L.S."/>
            <person name="Carleton-Romer H.A."/>
            <person name="Stroika S."/>
            <person name="Kucerova Z."/>
            <person name="Roache K.F."/>
            <person name="Sabol A.L."/>
            <person name="Besser J."/>
            <person name="Gerner-Smidt P."/>
        </authorList>
    </citation>
    <scope>NUCLEOTIDE SEQUENCE [LARGE SCALE GENOMIC DNA]</scope>
    <source>
        <strain evidence="3 4">20110455</strain>
    </source>
</reference>
<feature type="chain" id="PRO_5035186777" description="SH3 domain-containing protein" evidence="2">
    <location>
        <begin position="20"/>
        <end position="401"/>
    </location>
</feature>
<keyword evidence="1" id="KW-0812">Transmembrane</keyword>
<keyword evidence="2" id="KW-0732">Signal</keyword>
<accession>A0A6N4YE19</accession>
<proteinExistence type="predicted"/>
<protein>
    <recommendedName>
        <fullName evidence="5">SH3 domain-containing protein</fullName>
    </recommendedName>
</protein>
<dbReference type="RefSeq" id="WP_070257026.1">
    <property type="nucleotide sequence ID" value="NZ_AP028378.1"/>
</dbReference>
<sequence length="401" mass="46048">MLKTFKVFCVFLLAFSLHAQENSVFEDYNTLEKNYNQLDDQAKQIYQTIAPSDESNYESKINDENFIPQGSLVLNAKKYADEAYIDEAFAIDLEVITTTNASFDLNVSFEKNDDMLWINPNPIWEQKANSYYTKLWFEAKSLNANLNKIIVSLSRNDHIFQSSSLIIKPIRFKKIDAPSNKYSHIVASNLEVKQVKASHFDNDNMILFIELAGENTNLASFNIKGIQKQGVEAIKGDFEKQSGFYYAILDKSKTHFDFSYFNLNSKELKDFSLKIELKEDSISTQSDLNPKTNDFNFYKKTIFWILSAIFALYFVFKKSYVALGLSILALIASFLSQNNIYKANLKAHSKIQILPTLNSTHFYSGENIQEVEVLGAREAYRKILLKNGKIGWVKHEDLAKN</sequence>
<keyword evidence="1" id="KW-1133">Transmembrane helix</keyword>